<evidence type="ECO:0000259" key="7">
    <source>
        <dbReference type="PROSITE" id="PS51471"/>
    </source>
</evidence>
<protein>
    <submittedName>
        <fullName evidence="8">2OG-Fe(II) oxygenase superfamily protein</fullName>
    </submittedName>
</protein>
<comment type="caution">
    <text evidence="8">The sequence shown here is derived from an EMBL/GenBank/DDBJ whole genome shotgun (WGS) entry which is preliminary data.</text>
</comment>
<keyword evidence="4" id="KW-0560">Oxidoreductase</keyword>
<comment type="cofactor">
    <cofactor evidence="1">
        <name>L-ascorbate</name>
        <dbReference type="ChEBI" id="CHEBI:38290"/>
    </cofactor>
</comment>
<evidence type="ECO:0000256" key="2">
    <source>
        <dbReference type="ARBA" id="ARBA00022723"/>
    </source>
</evidence>
<dbReference type="GO" id="GO:0031418">
    <property type="term" value="F:L-ascorbic acid binding"/>
    <property type="evidence" value="ECO:0007669"/>
    <property type="project" value="InterPro"/>
</dbReference>
<evidence type="ECO:0000256" key="5">
    <source>
        <dbReference type="ARBA" id="ARBA00023004"/>
    </source>
</evidence>
<dbReference type="GO" id="GO:0005783">
    <property type="term" value="C:endoplasmic reticulum"/>
    <property type="evidence" value="ECO:0007669"/>
    <property type="project" value="TreeGrafter"/>
</dbReference>
<sequence length="261" mass="28349">MSILTYYFARFALLSLVLGADRQQPILNDECSHPAYTVHIVATSPLVIYISDFLTNAEREHLLEVTKGTFSNSAVADSSGAQGLQQTRTSKSTSVAPDSVVDCIVSRALSFQSPSLHPSHVEPLQLVAYSQNQSYHFHTDWFTNPSLASPSHGGNRISSFFVYVDVAPGTTGGGTNFPVLNAPHGEEWCKTVDCDAQWEDGLTFRPVSGNAIFWMNMVDEGGEMVGDERTLHAGLPVTSGSKVGMNIWTREGSLGSEYRGV</sequence>
<proteinExistence type="predicted"/>
<keyword evidence="3" id="KW-0223">Dioxygenase</keyword>
<dbReference type="GO" id="GO:0004656">
    <property type="term" value="F:procollagen-proline 4-dioxygenase activity"/>
    <property type="evidence" value="ECO:0007669"/>
    <property type="project" value="TreeGrafter"/>
</dbReference>
<dbReference type="AlphaFoldDB" id="A0A9P7Z0U5"/>
<feature type="domain" description="Fe2OG dioxygenase" evidence="7">
    <location>
        <begin position="120"/>
        <end position="251"/>
    </location>
</feature>
<keyword evidence="9" id="KW-1185">Reference proteome</keyword>
<evidence type="ECO:0000313" key="9">
    <source>
        <dbReference type="Proteomes" id="UP000887226"/>
    </source>
</evidence>
<organism evidence="8 9">
    <name type="scientific">Calycina marina</name>
    <dbReference type="NCBI Taxonomy" id="1763456"/>
    <lineage>
        <taxon>Eukaryota</taxon>
        <taxon>Fungi</taxon>
        <taxon>Dikarya</taxon>
        <taxon>Ascomycota</taxon>
        <taxon>Pezizomycotina</taxon>
        <taxon>Leotiomycetes</taxon>
        <taxon>Helotiales</taxon>
        <taxon>Pezizellaceae</taxon>
        <taxon>Calycina</taxon>
    </lineage>
</organism>
<name>A0A9P7Z0U5_9HELO</name>
<evidence type="ECO:0000313" key="8">
    <source>
        <dbReference type="EMBL" id="KAG9243191.1"/>
    </source>
</evidence>
<dbReference type="InterPro" id="IPR044862">
    <property type="entry name" value="Pro_4_hyd_alph_FE2OG_OXY"/>
</dbReference>
<dbReference type="InterPro" id="IPR006620">
    <property type="entry name" value="Pro_4_hyd_alph"/>
</dbReference>
<evidence type="ECO:0000256" key="6">
    <source>
        <dbReference type="SAM" id="SignalP"/>
    </source>
</evidence>
<dbReference type="Proteomes" id="UP000887226">
    <property type="component" value="Unassembled WGS sequence"/>
</dbReference>
<gene>
    <name evidence="8" type="ORF">BJ878DRAFT_130947</name>
</gene>
<evidence type="ECO:0000256" key="4">
    <source>
        <dbReference type="ARBA" id="ARBA00023002"/>
    </source>
</evidence>
<dbReference type="InterPro" id="IPR005123">
    <property type="entry name" value="Oxoglu/Fe-dep_dioxygenase_dom"/>
</dbReference>
<dbReference type="OrthoDB" id="420380at2759"/>
<accession>A0A9P7Z0U5</accession>
<dbReference type="EMBL" id="MU253998">
    <property type="protein sequence ID" value="KAG9243191.1"/>
    <property type="molecule type" value="Genomic_DNA"/>
</dbReference>
<reference evidence="8" key="1">
    <citation type="journal article" date="2021" name="IMA Fungus">
        <title>Genomic characterization of three marine fungi, including Emericellopsis atlantica sp. nov. with signatures of a generalist lifestyle and marine biomass degradation.</title>
        <authorList>
            <person name="Hagestad O.C."/>
            <person name="Hou L."/>
            <person name="Andersen J.H."/>
            <person name="Hansen E.H."/>
            <person name="Altermark B."/>
            <person name="Li C."/>
            <person name="Kuhnert E."/>
            <person name="Cox R.J."/>
            <person name="Crous P.W."/>
            <person name="Spatafora J.W."/>
            <person name="Lail K."/>
            <person name="Amirebrahimi M."/>
            <person name="Lipzen A."/>
            <person name="Pangilinan J."/>
            <person name="Andreopoulos W."/>
            <person name="Hayes R.D."/>
            <person name="Ng V."/>
            <person name="Grigoriev I.V."/>
            <person name="Jackson S.A."/>
            <person name="Sutton T.D.S."/>
            <person name="Dobson A.D.W."/>
            <person name="Rama T."/>
        </authorList>
    </citation>
    <scope>NUCLEOTIDE SEQUENCE</scope>
    <source>
        <strain evidence="8">TRa3180A</strain>
    </source>
</reference>
<evidence type="ECO:0000256" key="3">
    <source>
        <dbReference type="ARBA" id="ARBA00022964"/>
    </source>
</evidence>
<dbReference type="PANTHER" id="PTHR10869">
    <property type="entry name" value="PROLYL 4-HYDROXYLASE ALPHA SUBUNIT"/>
    <property type="match status" value="1"/>
</dbReference>
<dbReference type="GO" id="GO:0005506">
    <property type="term" value="F:iron ion binding"/>
    <property type="evidence" value="ECO:0007669"/>
    <property type="project" value="InterPro"/>
</dbReference>
<dbReference type="Gene3D" id="2.60.120.620">
    <property type="entry name" value="q2cbj1_9rhob like domain"/>
    <property type="match status" value="1"/>
</dbReference>
<dbReference type="PANTHER" id="PTHR10869:SF246">
    <property type="entry name" value="TRANSMEMBRANE PROLYL 4-HYDROXYLASE"/>
    <property type="match status" value="1"/>
</dbReference>
<dbReference type="InterPro" id="IPR045054">
    <property type="entry name" value="P4HA-like"/>
</dbReference>
<keyword evidence="6" id="KW-0732">Signal</keyword>
<keyword evidence="2" id="KW-0479">Metal-binding</keyword>
<dbReference type="PROSITE" id="PS51471">
    <property type="entry name" value="FE2OG_OXY"/>
    <property type="match status" value="1"/>
</dbReference>
<dbReference type="SMART" id="SM00702">
    <property type="entry name" value="P4Hc"/>
    <property type="match status" value="1"/>
</dbReference>
<evidence type="ECO:0000256" key="1">
    <source>
        <dbReference type="ARBA" id="ARBA00001961"/>
    </source>
</evidence>
<feature type="chain" id="PRO_5040329980" evidence="6">
    <location>
        <begin position="20"/>
        <end position="261"/>
    </location>
</feature>
<feature type="signal peptide" evidence="6">
    <location>
        <begin position="1"/>
        <end position="19"/>
    </location>
</feature>
<keyword evidence="5" id="KW-0408">Iron</keyword>
<dbReference type="Pfam" id="PF13640">
    <property type="entry name" value="2OG-FeII_Oxy_3"/>
    <property type="match status" value="1"/>
</dbReference>